<dbReference type="Gene3D" id="3.40.50.300">
    <property type="entry name" value="P-loop containing nucleotide triphosphate hydrolases"/>
    <property type="match status" value="1"/>
</dbReference>
<evidence type="ECO:0000313" key="1">
    <source>
        <dbReference type="EMBL" id="MPN48863.1"/>
    </source>
</evidence>
<dbReference type="EMBL" id="VSSQ01111562">
    <property type="protein sequence ID" value="MPN48863.1"/>
    <property type="molecule type" value="Genomic_DNA"/>
</dbReference>
<name>A0A645INP5_9ZZZZ</name>
<reference evidence="1" key="1">
    <citation type="submission" date="2019-08" db="EMBL/GenBank/DDBJ databases">
        <authorList>
            <person name="Kucharzyk K."/>
            <person name="Murdoch R.W."/>
            <person name="Higgins S."/>
            <person name="Loffler F."/>
        </authorList>
    </citation>
    <scope>NUCLEOTIDE SEQUENCE</scope>
</reference>
<proteinExistence type="predicted"/>
<organism evidence="1">
    <name type="scientific">bioreactor metagenome</name>
    <dbReference type="NCBI Taxonomy" id="1076179"/>
    <lineage>
        <taxon>unclassified sequences</taxon>
        <taxon>metagenomes</taxon>
        <taxon>ecological metagenomes</taxon>
    </lineage>
</organism>
<dbReference type="InterPro" id="IPR027417">
    <property type="entry name" value="P-loop_NTPase"/>
</dbReference>
<protein>
    <submittedName>
        <fullName evidence="1">Uncharacterized protein</fullName>
    </submittedName>
</protein>
<comment type="caution">
    <text evidence="1">The sequence shown here is derived from an EMBL/GenBank/DDBJ whole genome shotgun (WGS) entry which is preliminary data.</text>
</comment>
<accession>A0A645INP5</accession>
<dbReference type="SUPFAM" id="SSF52540">
    <property type="entry name" value="P-loop containing nucleoside triphosphate hydrolases"/>
    <property type="match status" value="1"/>
</dbReference>
<dbReference type="AlphaFoldDB" id="A0A645INP5"/>
<gene>
    <name evidence="1" type="ORF">SDC9_196475</name>
</gene>
<sequence>MAMMARAIIREPVILIADSPFINLDERSSARALEMLKKLNAEGMTILLLEACNCVNSEMLEESGYKEIEYERSEILI</sequence>